<organism evidence="1">
    <name type="scientific">Myoviridae sp. ctrCp2</name>
    <dbReference type="NCBI Taxonomy" id="2825179"/>
    <lineage>
        <taxon>Viruses</taxon>
        <taxon>Duplodnaviria</taxon>
        <taxon>Heunggongvirae</taxon>
        <taxon>Uroviricota</taxon>
        <taxon>Caudoviricetes</taxon>
    </lineage>
</organism>
<evidence type="ECO:0000313" key="1">
    <source>
        <dbReference type="EMBL" id="DAD99952.1"/>
    </source>
</evidence>
<name>A0A8S5P0H6_9CAUD</name>
<reference evidence="1" key="1">
    <citation type="journal article" date="2021" name="Proc. Natl. Acad. Sci. U.S.A.">
        <title>A Catalog of Tens of Thousands of Viruses from Human Metagenomes Reveals Hidden Associations with Chronic Diseases.</title>
        <authorList>
            <person name="Tisza M.J."/>
            <person name="Buck C.B."/>
        </authorList>
    </citation>
    <scope>NUCLEOTIDE SEQUENCE</scope>
    <source>
        <strain evidence="1">CtrCp2</strain>
    </source>
</reference>
<sequence length="29" mass="3127">MRKFNSGAKNGQIEGICDCGVIILFCLPV</sequence>
<proteinExistence type="predicted"/>
<accession>A0A8S5P0H6</accession>
<protein>
    <submittedName>
        <fullName evidence="1">Uncharacterized protein</fullName>
    </submittedName>
</protein>
<dbReference type="EMBL" id="BK015296">
    <property type="protein sequence ID" value="DAD99952.1"/>
    <property type="molecule type" value="Genomic_DNA"/>
</dbReference>